<keyword evidence="2" id="KW-1185">Reference proteome</keyword>
<comment type="caution">
    <text evidence="1">The sequence shown here is derived from an EMBL/GenBank/DDBJ whole genome shotgun (WGS) entry which is preliminary data.</text>
</comment>
<proteinExistence type="predicted"/>
<dbReference type="EMBL" id="QNRK01000004">
    <property type="protein sequence ID" value="RBP16800.1"/>
    <property type="molecule type" value="Genomic_DNA"/>
</dbReference>
<name>A0A366FRW4_9HYPH</name>
<dbReference type="Proteomes" id="UP000253529">
    <property type="component" value="Unassembled WGS sequence"/>
</dbReference>
<organism evidence="1 2">
    <name type="scientific">Roseiarcus fermentans</name>
    <dbReference type="NCBI Taxonomy" id="1473586"/>
    <lineage>
        <taxon>Bacteria</taxon>
        <taxon>Pseudomonadati</taxon>
        <taxon>Pseudomonadota</taxon>
        <taxon>Alphaproteobacteria</taxon>
        <taxon>Hyphomicrobiales</taxon>
        <taxon>Roseiarcaceae</taxon>
        <taxon>Roseiarcus</taxon>
    </lineage>
</organism>
<gene>
    <name evidence="1" type="ORF">DFR50_10477</name>
</gene>
<sequence>MTFVAIALGLVGMACSAVVLKAYALGAPVR</sequence>
<protein>
    <submittedName>
        <fullName evidence="1">Uncharacterized protein</fullName>
    </submittedName>
</protein>
<reference evidence="1 2" key="1">
    <citation type="submission" date="2018-06" db="EMBL/GenBank/DDBJ databases">
        <title>Genomic Encyclopedia of Type Strains, Phase IV (KMG-IV): sequencing the most valuable type-strain genomes for metagenomic binning, comparative biology and taxonomic classification.</title>
        <authorList>
            <person name="Goeker M."/>
        </authorList>
    </citation>
    <scope>NUCLEOTIDE SEQUENCE [LARGE SCALE GENOMIC DNA]</scope>
    <source>
        <strain evidence="1 2">DSM 24875</strain>
    </source>
</reference>
<accession>A0A366FRW4</accession>
<evidence type="ECO:0000313" key="2">
    <source>
        <dbReference type="Proteomes" id="UP000253529"/>
    </source>
</evidence>
<evidence type="ECO:0000313" key="1">
    <source>
        <dbReference type="EMBL" id="RBP16800.1"/>
    </source>
</evidence>
<dbReference type="AlphaFoldDB" id="A0A366FRW4"/>